<dbReference type="Pfam" id="PF03692">
    <property type="entry name" value="CxxCxxCC"/>
    <property type="match status" value="1"/>
</dbReference>
<dbReference type="EMBL" id="JAAZQD010000001">
    <property type="protein sequence ID" value="NKZ37567.1"/>
    <property type="molecule type" value="Genomic_DNA"/>
</dbReference>
<evidence type="ECO:0000313" key="1">
    <source>
        <dbReference type="EMBL" id="NKZ37567.1"/>
    </source>
</evidence>
<reference evidence="1 2" key="1">
    <citation type="journal article" date="2017" name="Int. J. Syst. Evol. Microbiol.">
        <title>Oleiagrimonas citrea sp. nov., a marine bacterium isolated from tidal flat sediment and emended description of the genus Oleiagrimonas Fang et al. 2015 and Oleiagrimonas soli.</title>
        <authorList>
            <person name="Yang S.H."/>
            <person name="Seo H.S."/>
            <person name="Seong C.N."/>
            <person name="Kwon K.K."/>
        </authorList>
    </citation>
    <scope>NUCLEOTIDE SEQUENCE [LARGE SCALE GENOMIC DNA]</scope>
    <source>
        <strain evidence="1 2">MEBiC09124</strain>
    </source>
</reference>
<evidence type="ECO:0000313" key="2">
    <source>
        <dbReference type="Proteomes" id="UP000541636"/>
    </source>
</evidence>
<organism evidence="1 2">
    <name type="scientific">Oleiagrimonas citrea</name>
    <dbReference type="NCBI Taxonomy" id="1665687"/>
    <lineage>
        <taxon>Bacteria</taxon>
        <taxon>Pseudomonadati</taxon>
        <taxon>Pseudomonadota</taxon>
        <taxon>Gammaproteobacteria</taxon>
        <taxon>Lysobacterales</taxon>
        <taxon>Rhodanobacteraceae</taxon>
        <taxon>Oleiagrimonas</taxon>
    </lineage>
</organism>
<dbReference type="Proteomes" id="UP000541636">
    <property type="component" value="Unassembled WGS sequence"/>
</dbReference>
<protein>
    <submittedName>
        <fullName evidence="1">YkgJ family cysteine cluster protein</fullName>
    </submittedName>
</protein>
<name>A0A846ZIM9_9GAMM</name>
<proteinExistence type="predicted"/>
<dbReference type="AlphaFoldDB" id="A0A846ZIM9"/>
<sequence length="128" mass="14104">MSHPCLRCGACCAFYRVAFHWSEAESFLGGEVPPALTVKLDPHRLAMCGTDLRKPRCVALQGEVGRSASCAIYVQRPSVCRELMPSWSQGESISQCDRARQAHGLRPLQPCDWLEMGEPDAEALPDMA</sequence>
<accession>A0A846ZIM9</accession>
<comment type="caution">
    <text evidence="1">The sequence shown here is derived from an EMBL/GenBank/DDBJ whole genome shotgun (WGS) entry which is preliminary data.</text>
</comment>
<gene>
    <name evidence="1" type="ORF">HF690_01205</name>
</gene>
<keyword evidence="2" id="KW-1185">Reference proteome</keyword>
<dbReference type="RefSeq" id="WP_113066135.1">
    <property type="nucleotide sequence ID" value="NZ_JAAZQD010000001.1"/>
</dbReference>
<dbReference type="InterPro" id="IPR005358">
    <property type="entry name" value="Puta_zinc/iron-chelating_dom"/>
</dbReference>